<comment type="pathway">
    <text evidence="2">Protein modification; protein glycosylation.</text>
</comment>
<dbReference type="PANTHER" id="PTHR13036:SF0">
    <property type="entry name" value="CHITOBIOSYLDIPHOSPHODOLICHOL BETA-MANNOSYLTRANSFERASE"/>
    <property type="match status" value="1"/>
</dbReference>
<organism evidence="9 10">
    <name type="scientific">Nematostella vectensis</name>
    <name type="common">Starlet sea anemone</name>
    <dbReference type="NCBI Taxonomy" id="45351"/>
    <lineage>
        <taxon>Eukaryota</taxon>
        <taxon>Metazoa</taxon>
        <taxon>Cnidaria</taxon>
        <taxon>Anthozoa</taxon>
        <taxon>Hexacorallia</taxon>
        <taxon>Actiniaria</taxon>
        <taxon>Edwardsiidae</taxon>
        <taxon>Nematostella</taxon>
    </lineage>
</organism>
<dbReference type="Proteomes" id="UP000001593">
    <property type="component" value="Unassembled WGS sequence"/>
</dbReference>
<keyword evidence="7" id="KW-1133">Transmembrane helix</keyword>
<evidence type="ECO:0000256" key="8">
    <source>
        <dbReference type="ARBA" id="ARBA00023136"/>
    </source>
</evidence>
<dbReference type="InParanoid" id="A7SH20"/>
<evidence type="ECO:0008006" key="11">
    <source>
        <dbReference type="Google" id="ProtNLM"/>
    </source>
</evidence>
<dbReference type="GO" id="GO:0005789">
    <property type="term" value="C:endoplasmic reticulum membrane"/>
    <property type="evidence" value="ECO:0007669"/>
    <property type="project" value="UniProtKB-SubCell"/>
</dbReference>
<dbReference type="GO" id="GO:0000030">
    <property type="term" value="F:mannosyltransferase activity"/>
    <property type="evidence" value="ECO:0000318"/>
    <property type="project" value="GO_Central"/>
</dbReference>
<accession>A7SH20</accession>
<evidence type="ECO:0000256" key="1">
    <source>
        <dbReference type="ARBA" id="ARBA00004389"/>
    </source>
</evidence>
<dbReference type="EMBL" id="DS469657">
    <property type="protein sequence ID" value="EDO36970.1"/>
    <property type="molecule type" value="Genomic_DNA"/>
</dbReference>
<keyword evidence="4" id="KW-0808">Transferase</keyword>
<dbReference type="PhylomeDB" id="A7SH20"/>
<dbReference type="AlphaFoldDB" id="A7SH20"/>
<keyword evidence="6" id="KW-0256">Endoplasmic reticulum</keyword>
<evidence type="ECO:0000256" key="6">
    <source>
        <dbReference type="ARBA" id="ARBA00022824"/>
    </source>
</evidence>
<name>A7SH20_NEMVE</name>
<gene>
    <name evidence="9" type="ORF">NEMVEDRAFT_v1g212177</name>
</gene>
<keyword evidence="10" id="KW-1185">Reference proteome</keyword>
<keyword evidence="5" id="KW-0812">Transmembrane</keyword>
<dbReference type="InterPro" id="IPR026051">
    <property type="entry name" value="ALG1-like"/>
</dbReference>
<evidence type="ECO:0000256" key="7">
    <source>
        <dbReference type="ARBA" id="ARBA00022989"/>
    </source>
</evidence>
<evidence type="ECO:0000256" key="2">
    <source>
        <dbReference type="ARBA" id="ARBA00004922"/>
    </source>
</evidence>
<dbReference type="STRING" id="45351.A7SH20"/>
<evidence type="ECO:0000256" key="3">
    <source>
        <dbReference type="ARBA" id="ARBA00022676"/>
    </source>
</evidence>
<sequence length="333" mass="37600">MAGYAVDLVGFGGSSPLKEILKHDKIKLIRIGDFPGFLTYLPRLLYYAVKAVFQSVQLFVILFSSAINCSHILVQNPPAIPSLAVAWLVSLLCNCKLLIDWHNFGYTILALGVGTPDHLLVRIAKWYEQCFGKMASGNFCVTEAMREDLQNNWCITASTLYDRPPERFKPTDVMSQHKLFMKLSSDYPVFGQTKSLPEFAEKVVEEVSAMTVKTNKGSIHQREDRPALIVSSTSWTEDEDFSVLLDALEGYERSVEKEKGLPNLLCAITGKGPQKDYYKQLISEKNLKHVSICTPWLDPEDYPKLLGIHCAMYLGYRPSLFLNPQGHEPERKD</sequence>
<evidence type="ECO:0000256" key="5">
    <source>
        <dbReference type="ARBA" id="ARBA00022692"/>
    </source>
</evidence>
<evidence type="ECO:0000256" key="4">
    <source>
        <dbReference type="ARBA" id="ARBA00022679"/>
    </source>
</evidence>
<evidence type="ECO:0000313" key="9">
    <source>
        <dbReference type="EMBL" id="EDO36970.1"/>
    </source>
</evidence>
<keyword evidence="8" id="KW-0472">Membrane</keyword>
<dbReference type="SUPFAM" id="SSF53756">
    <property type="entry name" value="UDP-Glycosyltransferase/glycogen phosphorylase"/>
    <property type="match status" value="1"/>
</dbReference>
<dbReference type="eggNOG" id="KOG2941">
    <property type="taxonomic scope" value="Eukaryota"/>
</dbReference>
<dbReference type="HOGENOM" id="CLU_012079_1_1_1"/>
<dbReference type="OMA" id="EWEACAK"/>
<dbReference type="PANTHER" id="PTHR13036">
    <property type="entry name" value="BETA1,4 MANNOSYLTRANSFERASE"/>
    <property type="match status" value="1"/>
</dbReference>
<proteinExistence type="predicted"/>
<comment type="subcellular location">
    <subcellularLocation>
        <location evidence="1">Endoplasmic reticulum membrane</location>
        <topology evidence="1">Single-pass membrane protein</topology>
    </subcellularLocation>
</comment>
<reference evidence="9 10" key="1">
    <citation type="journal article" date="2007" name="Science">
        <title>Sea anemone genome reveals ancestral eumetazoan gene repertoire and genomic organization.</title>
        <authorList>
            <person name="Putnam N.H."/>
            <person name="Srivastava M."/>
            <person name="Hellsten U."/>
            <person name="Dirks B."/>
            <person name="Chapman J."/>
            <person name="Salamov A."/>
            <person name="Terry A."/>
            <person name="Shapiro H."/>
            <person name="Lindquist E."/>
            <person name="Kapitonov V.V."/>
            <person name="Jurka J."/>
            <person name="Genikhovich G."/>
            <person name="Grigoriev I.V."/>
            <person name="Lucas S.M."/>
            <person name="Steele R.E."/>
            <person name="Finnerty J.R."/>
            <person name="Technau U."/>
            <person name="Martindale M.Q."/>
            <person name="Rokhsar D.S."/>
        </authorList>
    </citation>
    <scope>NUCLEOTIDE SEQUENCE [LARGE SCALE GENOMIC DNA]</scope>
    <source>
        <strain evidence="10">CH2 X CH6</strain>
    </source>
</reference>
<protein>
    <recommendedName>
        <fullName evidence="11">Chitobiosyldiphosphodolichol beta-mannosyltransferase</fullName>
    </recommendedName>
</protein>
<keyword evidence="3" id="KW-0328">Glycosyltransferase</keyword>
<dbReference type="GO" id="GO:0005783">
    <property type="term" value="C:endoplasmic reticulum"/>
    <property type="evidence" value="ECO:0000318"/>
    <property type="project" value="GO_Central"/>
</dbReference>
<evidence type="ECO:0000313" key="10">
    <source>
        <dbReference type="Proteomes" id="UP000001593"/>
    </source>
</evidence>